<dbReference type="PROSITE" id="PS00387">
    <property type="entry name" value="PPASE"/>
    <property type="match status" value="1"/>
</dbReference>
<evidence type="ECO:0000256" key="11">
    <source>
        <dbReference type="SAM" id="SignalP"/>
    </source>
</evidence>
<evidence type="ECO:0000256" key="1">
    <source>
        <dbReference type="ARBA" id="ARBA00001946"/>
    </source>
</evidence>
<dbReference type="InterPro" id="IPR036649">
    <property type="entry name" value="Pyrophosphatase_sf"/>
</dbReference>
<dbReference type="SUPFAM" id="SSF50324">
    <property type="entry name" value="Inorganic pyrophosphatase"/>
    <property type="match status" value="1"/>
</dbReference>
<evidence type="ECO:0000256" key="6">
    <source>
        <dbReference type="ARBA" id="ARBA00022723"/>
    </source>
</evidence>
<evidence type="ECO:0000256" key="3">
    <source>
        <dbReference type="ARBA" id="ARBA00006220"/>
    </source>
</evidence>
<comment type="similarity">
    <text evidence="3">Belongs to the PPase family.</text>
</comment>
<feature type="chain" id="PRO_5001516265" description="Inorganic pyrophosphatase" evidence="11">
    <location>
        <begin position="25"/>
        <end position="342"/>
    </location>
</feature>
<dbReference type="AlphaFoldDB" id="A0A023FZ46"/>
<accession>A0A023FZ46</accession>
<dbReference type="PANTHER" id="PTHR10286">
    <property type="entry name" value="INORGANIC PYROPHOSPHATASE"/>
    <property type="match status" value="1"/>
</dbReference>
<dbReference type="InterPro" id="IPR008162">
    <property type="entry name" value="Pyrophosphatase"/>
</dbReference>
<sequence>MLFQGVIGLTVILLLSQVPPLWQPASEMLFHVGKAFTTGFLRLRGVSFSLANVSRAMAYSTVERGSPNTLSYKLYFRKGDQYISPFHDIPMFADEGNRIYNMVVEVPRWTNAKMEIATKEPLNPIKQDVKKGKLRYVHNCFPHHGYIWNYGAIPQTWEDPNHTDSKTNCKGDNDPIDVCEIGYRVAKRGEVLQVKILGVMALVDEGETDWKLLAIDAKDPLANELNDVADIEKHMPGLLRATNEWFRIYKIPDGKPENQFAFNGEAKNREFAEKVIAETHGFWKALMQSKDTSPLNCSTVQPGSEHFISDEEASSIVNSTPELGPDAGMDPIVDKWHFVCLK</sequence>
<dbReference type="GO" id="GO:0006796">
    <property type="term" value="P:phosphate-containing compound metabolic process"/>
    <property type="evidence" value="ECO:0007669"/>
    <property type="project" value="InterPro"/>
</dbReference>
<dbReference type="FunFam" id="3.90.80.10:FF:000004">
    <property type="entry name" value="Inorganic pyrophosphatase"/>
    <property type="match status" value="1"/>
</dbReference>
<evidence type="ECO:0000256" key="9">
    <source>
        <dbReference type="ARBA" id="ARBA00032535"/>
    </source>
</evidence>
<keyword evidence="7" id="KW-0378">Hydrolase</keyword>
<feature type="signal peptide" evidence="11">
    <location>
        <begin position="1"/>
        <end position="24"/>
    </location>
</feature>
<comment type="subcellular location">
    <subcellularLocation>
        <location evidence="2">Cytoplasm</location>
    </subcellularLocation>
</comment>
<dbReference type="Pfam" id="PF00719">
    <property type="entry name" value="Pyrophosphatase"/>
    <property type="match status" value="1"/>
</dbReference>
<evidence type="ECO:0000256" key="8">
    <source>
        <dbReference type="ARBA" id="ARBA00022842"/>
    </source>
</evidence>
<name>A0A023FZ46_AMBPA</name>
<dbReference type="EMBL" id="GBBL01001380">
    <property type="protein sequence ID" value="JAC25940.1"/>
    <property type="molecule type" value="mRNA"/>
</dbReference>
<evidence type="ECO:0000256" key="10">
    <source>
        <dbReference type="ARBA" id="ARBA00040300"/>
    </source>
</evidence>
<keyword evidence="8" id="KW-0460">Magnesium</keyword>
<evidence type="ECO:0000256" key="5">
    <source>
        <dbReference type="ARBA" id="ARBA00022490"/>
    </source>
</evidence>
<keyword evidence="6" id="KW-0479">Metal-binding</keyword>
<evidence type="ECO:0000256" key="7">
    <source>
        <dbReference type="ARBA" id="ARBA00022801"/>
    </source>
</evidence>
<dbReference type="GO" id="GO:0004427">
    <property type="term" value="F:inorganic diphosphate phosphatase activity"/>
    <property type="evidence" value="ECO:0007669"/>
    <property type="project" value="UniProtKB-EC"/>
</dbReference>
<evidence type="ECO:0000256" key="2">
    <source>
        <dbReference type="ARBA" id="ARBA00004496"/>
    </source>
</evidence>
<proteinExistence type="evidence at transcript level"/>
<protein>
    <recommendedName>
        <fullName evidence="10">Inorganic pyrophosphatase</fullName>
        <ecNumber evidence="4">3.6.1.1</ecNumber>
    </recommendedName>
    <alternativeName>
        <fullName evidence="9">Pyrophosphate phospho-hydrolase</fullName>
    </alternativeName>
</protein>
<comment type="cofactor">
    <cofactor evidence="1">
        <name>Mg(2+)</name>
        <dbReference type="ChEBI" id="CHEBI:18420"/>
    </cofactor>
</comment>
<reference evidence="12" key="1">
    <citation type="submission" date="2014-03" db="EMBL/GenBank/DDBJ databases">
        <title>The sialotranscriptome of Amblyomma triste, Amblyomma parvum and Amblyomma cajennense ticks, uncovered by 454-based RNA-seq.</title>
        <authorList>
            <person name="Garcia G.R."/>
            <person name="Gardinassi L.G."/>
            <person name="Ribeiro J.M."/>
            <person name="Anatrielo E."/>
            <person name="Ferreira B.R."/>
            <person name="Moreira H.N."/>
            <person name="Mafra C."/>
            <person name="Olegario M.M."/>
            <person name="Szabo P.J."/>
            <person name="Miranda-Santos I.K."/>
            <person name="Maruyama S.R."/>
        </authorList>
    </citation>
    <scope>NUCLEOTIDE SEQUENCE</scope>
    <source>
        <strain evidence="12">Araguapaz</strain>
        <tissue evidence="12">Salivary glands</tissue>
    </source>
</reference>
<dbReference type="GO" id="GO:0000287">
    <property type="term" value="F:magnesium ion binding"/>
    <property type="evidence" value="ECO:0007669"/>
    <property type="project" value="InterPro"/>
</dbReference>
<evidence type="ECO:0000256" key="4">
    <source>
        <dbReference type="ARBA" id="ARBA00012146"/>
    </source>
</evidence>
<dbReference type="Gene3D" id="3.90.80.10">
    <property type="entry name" value="Inorganic pyrophosphatase"/>
    <property type="match status" value="1"/>
</dbReference>
<keyword evidence="5" id="KW-0963">Cytoplasm</keyword>
<evidence type="ECO:0000313" key="12">
    <source>
        <dbReference type="EMBL" id="JAC25940.1"/>
    </source>
</evidence>
<dbReference type="GO" id="GO:0005737">
    <property type="term" value="C:cytoplasm"/>
    <property type="evidence" value="ECO:0007669"/>
    <property type="project" value="UniProtKB-SubCell"/>
</dbReference>
<keyword evidence="11" id="KW-0732">Signal</keyword>
<dbReference type="EC" id="3.6.1.1" evidence="4"/>
<organism evidence="12">
    <name type="scientific">Amblyomma parvum</name>
    <name type="common">South American tick</name>
    <dbReference type="NCBI Taxonomy" id="251391"/>
    <lineage>
        <taxon>Eukaryota</taxon>
        <taxon>Metazoa</taxon>
        <taxon>Ecdysozoa</taxon>
        <taxon>Arthropoda</taxon>
        <taxon>Chelicerata</taxon>
        <taxon>Arachnida</taxon>
        <taxon>Acari</taxon>
        <taxon>Parasitiformes</taxon>
        <taxon>Ixodida</taxon>
        <taxon>Ixodoidea</taxon>
        <taxon>Ixodidae</taxon>
        <taxon>Amblyomminae</taxon>
        <taxon>Amblyomma</taxon>
    </lineage>
</organism>
<dbReference type="CDD" id="cd00412">
    <property type="entry name" value="pyrophosphatase"/>
    <property type="match status" value="1"/>
</dbReference>